<name>A0A7S4WA53_9DINO</name>
<feature type="transmembrane region" description="Helical" evidence="2">
    <location>
        <begin position="430"/>
        <end position="455"/>
    </location>
</feature>
<organism evidence="4">
    <name type="scientific">Alexandrium monilatum</name>
    <dbReference type="NCBI Taxonomy" id="311494"/>
    <lineage>
        <taxon>Eukaryota</taxon>
        <taxon>Sar</taxon>
        <taxon>Alveolata</taxon>
        <taxon>Dinophyceae</taxon>
        <taxon>Gonyaulacales</taxon>
        <taxon>Pyrocystaceae</taxon>
        <taxon>Alexandrium</taxon>
    </lineage>
</organism>
<dbReference type="PROSITE" id="PS00018">
    <property type="entry name" value="EF_HAND_1"/>
    <property type="match status" value="1"/>
</dbReference>
<feature type="transmembrane region" description="Helical" evidence="2">
    <location>
        <begin position="1188"/>
        <end position="1208"/>
    </location>
</feature>
<feature type="transmembrane region" description="Helical" evidence="2">
    <location>
        <begin position="1285"/>
        <end position="1303"/>
    </location>
</feature>
<feature type="transmembrane region" description="Helical" evidence="2">
    <location>
        <begin position="859"/>
        <end position="878"/>
    </location>
</feature>
<dbReference type="EMBL" id="HBNR01086704">
    <property type="protein sequence ID" value="CAE4664726.1"/>
    <property type="molecule type" value="Transcribed_RNA"/>
</dbReference>
<reference evidence="4" key="1">
    <citation type="submission" date="2021-01" db="EMBL/GenBank/DDBJ databases">
        <authorList>
            <person name="Corre E."/>
            <person name="Pelletier E."/>
            <person name="Niang G."/>
            <person name="Scheremetjew M."/>
            <person name="Finn R."/>
            <person name="Kale V."/>
            <person name="Holt S."/>
            <person name="Cochrane G."/>
            <person name="Meng A."/>
            <person name="Brown T."/>
            <person name="Cohen L."/>
        </authorList>
    </citation>
    <scope>NUCLEOTIDE SEQUENCE</scope>
    <source>
        <strain evidence="4">CCMP3105</strain>
    </source>
</reference>
<evidence type="ECO:0000259" key="3">
    <source>
        <dbReference type="PROSITE" id="PS50222"/>
    </source>
</evidence>
<feature type="transmembrane region" description="Helical" evidence="2">
    <location>
        <begin position="337"/>
        <end position="358"/>
    </location>
</feature>
<evidence type="ECO:0000313" key="4">
    <source>
        <dbReference type="EMBL" id="CAE4664726.1"/>
    </source>
</evidence>
<feature type="transmembrane region" description="Helical" evidence="2">
    <location>
        <begin position="1155"/>
        <end position="1176"/>
    </location>
</feature>
<dbReference type="Pfam" id="PF13499">
    <property type="entry name" value="EF-hand_7"/>
    <property type="match status" value="1"/>
</dbReference>
<dbReference type="Gene3D" id="1.10.238.10">
    <property type="entry name" value="EF-hand"/>
    <property type="match status" value="1"/>
</dbReference>
<feature type="transmembrane region" description="Helical" evidence="2">
    <location>
        <begin position="751"/>
        <end position="774"/>
    </location>
</feature>
<keyword evidence="2" id="KW-0472">Membrane</keyword>
<dbReference type="InterPro" id="IPR002048">
    <property type="entry name" value="EF_hand_dom"/>
</dbReference>
<gene>
    <name evidence="4" type="ORF">AMON00008_LOCUS62141</name>
</gene>
<feature type="transmembrane region" description="Helical" evidence="2">
    <location>
        <begin position="1336"/>
        <end position="1356"/>
    </location>
</feature>
<feature type="transmembrane region" description="Helical" evidence="2">
    <location>
        <begin position="1260"/>
        <end position="1278"/>
    </location>
</feature>
<feature type="transmembrane region" description="Helical" evidence="2">
    <location>
        <begin position="1080"/>
        <end position="1098"/>
    </location>
</feature>
<feature type="transmembrane region" description="Helical" evidence="2">
    <location>
        <begin position="294"/>
        <end position="317"/>
    </location>
</feature>
<dbReference type="CDD" id="cd00051">
    <property type="entry name" value="EFh"/>
    <property type="match status" value="1"/>
</dbReference>
<feature type="transmembrane region" description="Helical" evidence="2">
    <location>
        <begin position="209"/>
        <end position="230"/>
    </location>
</feature>
<feature type="transmembrane region" description="Helical" evidence="2">
    <location>
        <begin position="403"/>
        <end position="424"/>
    </location>
</feature>
<dbReference type="SMART" id="SM00054">
    <property type="entry name" value="EFh"/>
    <property type="match status" value="2"/>
</dbReference>
<accession>A0A7S4WA53</accession>
<dbReference type="SUPFAM" id="SSF47473">
    <property type="entry name" value="EF-hand"/>
    <property type="match status" value="1"/>
</dbReference>
<protein>
    <recommendedName>
        <fullName evidence="3">EF-hand domain-containing protein</fullName>
    </recommendedName>
</protein>
<sequence>MAAAGCGALPRVSGIWFRRQGRARCKRVVLAAAAVAFCACPLEQGCGFCGATPAGARELRLHRSLLAATVHQQQGEADEARKLLREALTSPAKKDAQRERELIRYLQQTFKQVDRDGDGFVSREDFMDWTSKESVGRRLKEFGVCLPQKALGKAYDMLDLNGDGLLHMNEFVVGVSYVQDALTVDDRKQRYAIDGIVRRQEFIRRSVSLLTRPVFVASVSALGLAGLASVAGLLPALYATCIPAGASALMLSTSVAETAGSWSKGSARYSSAKANEQAFRGEVILAEADISKAFLPFGAGLTALAAVGCEALKAFIQENDRLLGQDVASDLFDVGDVFVIVLALAAVVGASVTSDSSLQMRANLRSYDRDELFDDQPNRGTSRYWMSRAMQTVADPPTFRERVVNGVTTLVLCLLPLPFVQIVVEAGDTPTFVTAAAAVVAEAAAALAALTFVLAEKDFANAERQVATRCKNAALAELFSAQTSAEVAVLPASTALSGAAFGGGAFMVEISQWLAMAAPWSAALAAMRSSLGAALARLEARATWLQRGLSTASSRQLASTDVVASTLREFARVVREFEEDPLQEEVKKELSRLPVGMTREFKALARRDRRKVHILASDMGMSSIAAERNGVRIVRVTNLGSRPQRASGLDTFVETAGRELSSLLDMGVPKDARLPLGVTAVAGICGAASPVLADNYVAEFALPLVTAGIALATVKQEQAGTLSKATAQRYSAGIQQLRADADSLLAKASMLYSLIPTALAGATLATSVSMIGIVGPAGSLGPVACLAAAPALPVALACFLVSMSRLRRIVRCVKRACLLTDAEAPLCRVAKRWYWWPVLAATAFVLLPCDIWRRAAMASGVFLGGTGVVMATASVQIATGESFLARTSLICACADAWAQRSAEATRLLPFESAAAVVTALLATAFAEVCLPLAAAFPLAGTAVCLRAFQLQASASLAMREAESTASSLQVLGCAWPWRERRDEANSADGFGRFATLPTLPAWRIFFQRLRVDRQFSKRLPTGSRGLAAQGRAQLSSVVEGRAPEEEFGPDAAESAVQNVQRDLDELYQTRRSKAQGYQGTLALLAALSVACLLVPAFLAGSAEVLLPIAGAGLTLFTAAEESQAMGQAAASKLRAAELNSVVSTMEVLLSASAPYRARLTAATGLTAVGALAALILEHPAAHGAIDPGALVLLIALQAGTAAWCVWPLQAVWHWTDRVRRVTSSFADRPLEAMGLGRDSAAYGGPGFGSEPIVLPPRRRIWPLLFALPAALPLWLLPGRTFAQRAVASTAAGAGVVAVALFAAELAASRAERMVATRASTFALTDAFANEGMQQSAILPLVSATSLALSALIAFLVEFNPLSASALTLLQTVTWVLAARKGVAAKYYGRGALQVDSVTERSVMAR</sequence>
<dbReference type="InterPro" id="IPR011992">
    <property type="entry name" value="EF-hand-dom_pair"/>
</dbReference>
<proteinExistence type="predicted"/>
<keyword evidence="2" id="KW-1133">Transmembrane helix</keyword>
<feature type="transmembrane region" description="Helical" evidence="2">
    <location>
        <begin position="780"/>
        <end position="801"/>
    </location>
</feature>
<evidence type="ECO:0000256" key="1">
    <source>
        <dbReference type="ARBA" id="ARBA00022837"/>
    </source>
</evidence>
<dbReference type="GO" id="GO:0005509">
    <property type="term" value="F:calcium ion binding"/>
    <property type="evidence" value="ECO:0007669"/>
    <property type="project" value="InterPro"/>
</dbReference>
<keyword evidence="1" id="KW-0106">Calcium</keyword>
<keyword evidence="2" id="KW-0812">Transmembrane</keyword>
<feature type="domain" description="EF-hand" evidence="3">
    <location>
        <begin position="146"/>
        <end position="181"/>
    </location>
</feature>
<dbReference type="InterPro" id="IPR018247">
    <property type="entry name" value="EF_Hand_1_Ca_BS"/>
</dbReference>
<dbReference type="PROSITE" id="PS50222">
    <property type="entry name" value="EF_HAND_2"/>
    <property type="match status" value="2"/>
</dbReference>
<feature type="domain" description="EF-hand" evidence="3">
    <location>
        <begin position="101"/>
        <end position="136"/>
    </location>
</feature>
<evidence type="ECO:0000256" key="2">
    <source>
        <dbReference type="SAM" id="Phobius"/>
    </source>
</evidence>